<evidence type="ECO:0000259" key="7">
    <source>
        <dbReference type="Pfam" id="PF16198"/>
    </source>
</evidence>
<comment type="function">
    <text evidence="5">Responsible for synthesis of pseudouridine from uracil-55 in the psi GC loop of transfer RNAs.</text>
</comment>
<feature type="domain" description="tRNA pseudouridylate synthase B C-terminal" evidence="7">
    <location>
        <begin position="189"/>
        <end position="232"/>
    </location>
</feature>
<dbReference type="PANTHER" id="PTHR13767:SF2">
    <property type="entry name" value="PSEUDOURIDYLATE SYNTHASE TRUB1"/>
    <property type="match status" value="1"/>
</dbReference>
<dbReference type="EMBL" id="CP003557">
    <property type="protein sequence ID" value="AFN74954.1"/>
    <property type="molecule type" value="Genomic_DNA"/>
</dbReference>
<reference evidence="8 9" key="1">
    <citation type="journal article" date="2013" name="PLoS ONE">
        <title>Genomic analysis of Melioribacter roseus, facultatively anaerobic organotrophic bacterium representing a novel deep lineage within Bacteriodetes/Chlorobi group.</title>
        <authorList>
            <person name="Kadnikov V.V."/>
            <person name="Mardanov A.V."/>
            <person name="Podosokorskaya O.A."/>
            <person name="Gavrilov S.N."/>
            <person name="Kublanov I.V."/>
            <person name="Beletsky A.V."/>
            <person name="Bonch-Osmolovskaya E.A."/>
            <person name="Ravin N.V."/>
        </authorList>
    </citation>
    <scope>NUCLEOTIDE SEQUENCE [LARGE SCALE GENOMIC DNA]</scope>
    <source>
        <strain evidence="9">JCM 17771 / P3M-2</strain>
    </source>
</reference>
<keyword evidence="3 5" id="KW-0819">tRNA processing</keyword>
<keyword evidence="9" id="KW-1185">Reference proteome</keyword>
<dbReference type="PATRIC" id="fig|1191523.3.peg.1825"/>
<dbReference type="GO" id="GO:1990481">
    <property type="term" value="P:mRNA pseudouridine synthesis"/>
    <property type="evidence" value="ECO:0007669"/>
    <property type="project" value="TreeGrafter"/>
</dbReference>
<dbReference type="AlphaFoldDB" id="I6ZSF6"/>
<dbReference type="HOGENOM" id="CLU_032087_2_0_10"/>
<evidence type="ECO:0000256" key="1">
    <source>
        <dbReference type="ARBA" id="ARBA00000385"/>
    </source>
</evidence>
<organism evidence="8 9">
    <name type="scientific">Melioribacter roseus (strain DSM 23840 / JCM 17771 / VKM B-2668 / P3M-2)</name>
    <dbReference type="NCBI Taxonomy" id="1191523"/>
    <lineage>
        <taxon>Bacteria</taxon>
        <taxon>Pseudomonadati</taxon>
        <taxon>Ignavibacteriota</taxon>
        <taxon>Ignavibacteria</taxon>
        <taxon>Ignavibacteriales</taxon>
        <taxon>Melioribacteraceae</taxon>
        <taxon>Melioribacter</taxon>
    </lineage>
</organism>
<dbReference type="InterPro" id="IPR020103">
    <property type="entry name" value="PsdUridine_synth_cat_dom_sf"/>
</dbReference>
<dbReference type="EC" id="5.4.99.25" evidence="5"/>
<comment type="similarity">
    <text evidence="2 5">Belongs to the pseudouridine synthase TruB family. Type 1 subfamily.</text>
</comment>
<dbReference type="CDD" id="cd02573">
    <property type="entry name" value="PseudoU_synth_EcTruB"/>
    <property type="match status" value="1"/>
</dbReference>
<evidence type="ECO:0000313" key="9">
    <source>
        <dbReference type="Proteomes" id="UP000009011"/>
    </source>
</evidence>
<dbReference type="InterPro" id="IPR002501">
    <property type="entry name" value="PsdUridine_synth_N"/>
</dbReference>
<dbReference type="HAMAP" id="MF_01080">
    <property type="entry name" value="TruB_bact"/>
    <property type="match status" value="1"/>
</dbReference>
<dbReference type="InterPro" id="IPR014780">
    <property type="entry name" value="tRNA_psdUridine_synth_TruB"/>
</dbReference>
<dbReference type="KEGG" id="mro:MROS_1720"/>
<dbReference type="STRING" id="1191523.MROS_1720"/>
<sequence length="240" mass="27174">MRVITRKMINDIVPDFPNGEAVLIDKPIRRTSFDMVHRVRKAVNVKKVGHAGTLDPLATGLLIICTGRFTKRISEFSNLNKVYTGIISLGKTTPSYDLETEFDSSRDISGIDEEIIYKTASGFIGKSFQLPPMYSAVKKNGRALYKYARKGVEVERKEREIEVFRFDIKKIDLPDIHFEIEVTPGTYIRVIAHDFGQKLGCGAYLKSLRRTAIGTYSVEDAFGIEEFENFVTNLADNEHI</sequence>
<evidence type="ECO:0000256" key="3">
    <source>
        <dbReference type="ARBA" id="ARBA00022694"/>
    </source>
</evidence>
<comment type="catalytic activity">
    <reaction evidence="1 5">
        <text>uridine(55) in tRNA = pseudouridine(55) in tRNA</text>
        <dbReference type="Rhea" id="RHEA:42532"/>
        <dbReference type="Rhea" id="RHEA-COMP:10101"/>
        <dbReference type="Rhea" id="RHEA-COMP:10102"/>
        <dbReference type="ChEBI" id="CHEBI:65314"/>
        <dbReference type="ChEBI" id="CHEBI:65315"/>
        <dbReference type="EC" id="5.4.99.25"/>
    </reaction>
</comment>
<proteinExistence type="inferred from homology"/>
<evidence type="ECO:0000256" key="4">
    <source>
        <dbReference type="ARBA" id="ARBA00023235"/>
    </source>
</evidence>
<evidence type="ECO:0000313" key="8">
    <source>
        <dbReference type="EMBL" id="AFN74954.1"/>
    </source>
</evidence>
<dbReference type="GO" id="GO:0003723">
    <property type="term" value="F:RNA binding"/>
    <property type="evidence" value="ECO:0007669"/>
    <property type="project" value="InterPro"/>
</dbReference>
<dbReference type="PANTHER" id="PTHR13767">
    <property type="entry name" value="TRNA-PSEUDOURIDINE SYNTHASE"/>
    <property type="match status" value="1"/>
</dbReference>
<dbReference type="InterPro" id="IPR032819">
    <property type="entry name" value="TruB_C"/>
</dbReference>
<dbReference type="Pfam" id="PF16198">
    <property type="entry name" value="TruB_C_2"/>
    <property type="match status" value="1"/>
</dbReference>
<dbReference type="SUPFAM" id="SSF55120">
    <property type="entry name" value="Pseudouridine synthase"/>
    <property type="match status" value="1"/>
</dbReference>
<evidence type="ECO:0000259" key="6">
    <source>
        <dbReference type="Pfam" id="PF01509"/>
    </source>
</evidence>
<feature type="domain" description="Pseudouridine synthase II N-terminal" evidence="6">
    <location>
        <begin position="40"/>
        <end position="188"/>
    </location>
</feature>
<dbReference type="GO" id="GO:0031119">
    <property type="term" value="P:tRNA pseudouridine synthesis"/>
    <property type="evidence" value="ECO:0007669"/>
    <property type="project" value="UniProtKB-UniRule"/>
</dbReference>
<gene>
    <name evidence="5" type="primary">truB</name>
    <name evidence="8" type="ordered locus">MROS_1720</name>
</gene>
<evidence type="ECO:0000256" key="2">
    <source>
        <dbReference type="ARBA" id="ARBA00005642"/>
    </source>
</evidence>
<name>I6ZSF6_MELRP</name>
<dbReference type="Proteomes" id="UP000009011">
    <property type="component" value="Chromosome"/>
</dbReference>
<dbReference type="Pfam" id="PF01509">
    <property type="entry name" value="TruB_N"/>
    <property type="match status" value="1"/>
</dbReference>
<keyword evidence="4 5" id="KW-0413">Isomerase</keyword>
<accession>I6ZSF6</accession>
<evidence type="ECO:0000256" key="5">
    <source>
        <dbReference type="HAMAP-Rule" id="MF_01080"/>
    </source>
</evidence>
<dbReference type="Gene3D" id="3.30.2350.10">
    <property type="entry name" value="Pseudouridine synthase"/>
    <property type="match status" value="1"/>
</dbReference>
<protein>
    <recommendedName>
        <fullName evidence="5">tRNA pseudouridine synthase B</fullName>
        <ecNumber evidence="5">5.4.99.25</ecNumber>
    </recommendedName>
    <alternativeName>
        <fullName evidence="5">tRNA pseudouridine(55) synthase</fullName>
        <shortName evidence="5">Psi55 synthase</shortName>
    </alternativeName>
    <alternativeName>
        <fullName evidence="5">tRNA pseudouridylate synthase</fullName>
    </alternativeName>
    <alternativeName>
        <fullName evidence="5">tRNA-uridine isomerase</fullName>
    </alternativeName>
</protein>
<feature type="active site" description="Nucleophile" evidence="5">
    <location>
        <position position="55"/>
    </location>
</feature>
<dbReference type="eggNOG" id="COG0130">
    <property type="taxonomic scope" value="Bacteria"/>
</dbReference>
<dbReference type="GO" id="GO:0160148">
    <property type="term" value="F:tRNA pseudouridine(55) synthase activity"/>
    <property type="evidence" value="ECO:0007669"/>
    <property type="project" value="UniProtKB-EC"/>
</dbReference>
<dbReference type="NCBIfam" id="TIGR00431">
    <property type="entry name" value="TruB"/>
    <property type="match status" value="1"/>
</dbReference>